<feature type="compositionally biased region" description="Polar residues" evidence="10">
    <location>
        <begin position="470"/>
        <end position="483"/>
    </location>
</feature>
<dbReference type="Gene3D" id="1.10.1240.40">
    <property type="entry name" value="ENT domain"/>
    <property type="match status" value="1"/>
</dbReference>
<dbReference type="InterPro" id="IPR005491">
    <property type="entry name" value="ENT_dom"/>
</dbReference>
<evidence type="ECO:0000256" key="7">
    <source>
        <dbReference type="ARBA" id="ARBA00023204"/>
    </source>
</evidence>
<keyword evidence="7" id="KW-0234">DNA repair</keyword>
<keyword evidence="14" id="KW-1185">Reference proteome</keyword>
<keyword evidence="3" id="KW-0227">DNA damage</keyword>
<evidence type="ECO:0000256" key="2">
    <source>
        <dbReference type="ARBA" id="ARBA00022491"/>
    </source>
</evidence>
<evidence type="ECO:0000256" key="1">
    <source>
        <dbReference type="ARBA" id="ARBA00004123"/>
    </source>
</evidence>
<evidence type="ECO:0000259" key="11">
    <source>
        <dbReference type="PROSITE" id="PS51138"/>
    </source>
</evidence>
<dbReference type="InterPro" id="IPR036142">
    <property type="entry name" value="ENT_dom-like_sf"/>
</dbReference>
<dbReference type="AlphaFoldDB" id="A0A835TXN9"/>
<dbReference type="EMBL" id="JADDUC020000002">
    <property type="protein sequence ID" value="KAI1242367.1"/>
    <property type="molecule type" value="Genomic_DNA"/>
</dbReference>
<keyword evidence="2" id="KW-0678">Repressor</keyword>
<dbReference type="PANTHER" id="PTHR16500:SF3">
    <property type="entry name" value="BRCA2-INTERACTING TRANSCRIPTIONAL REPRESSOR EMSY"/>
    <property type="match status" value="1"/>
</dbReference>
<accession>A0A835TXN9</accession>
<keyword evidence="8" id="KW-0539">Nucleus</keyword>
<comment type="subcellular location">
    <subcellularLocation>
        <location evidence="1">Nucleus</location>
    </subcellularLocation>
</comment>
<reference evidence="13" key="3">
    <citation type="submission" date="2022-01" db="EMBL/GenBank/DDBJ databases">
        <authorList>
            <person name="Rubenstein D.R."/>
        </authorList>
    </citation>
    <scope>NUCLEOTIDE SEQUENCE</scope>
    <source>
        <strain evidence="13">SS15</strain>
        <tissue evidence="13">Liver</tissue>
    </source>
</reference>
<feature type="region of interest" description="Disordered" evidence="10">
    <location>
        <begin position="431"/>
        <end position="459"/>
    </location>
</feature>
<feature type="compositionally biased region" description="Low complexity" evidence="10">
    <location>
        <begin position="355"/>
        <end position="368"/>
    </location>
</feature>
<evidence type="ECO:0000313" key="13">
    <source>
        <dbReference type="EMBL" id="KAI1242367.1"/>
    </source>
</evidence>
<keyword evidence="6" id="KW-0804">Transcription</keyword>
<keyword evidence="5" id="KW-0805">Transcription regulation</keyword>
<keyword evidence="4" id="KW-0156">Chromatin regulator</keyword>
<reference evidence="13 14" key="2">
    <citation type="journal article" date="2021" name="J. Hered.">
        <title>Feather Gene Expression Elucidates the Developmental Basis of Plumage Iridescence in African Starlings.</title>
        <authorList>
            <person name="Rubenstein D.R."/>
            <person name="Corvelo A."/>
            <person name="MacManes M.D."/>
            <person name="Maia R."/>
            <person name="Narzisi G."/>
            <person name="Rousaki A."/>
            <person name="Vandenabeele P."/>
            <person name="Shawkey M.D."/>
            <person name="Solomon J."/>
        </authorList>
    </citation>
    <scope>NUCLEOTIDE SEQUENCE [LARGE SCALE GENOMIC DNA]</scope>
    <source>
        <strain evidence="13">SS15</strain>
    </source>
</reference>
<comment type="caution">
    <text evidence="12">The sequence shown here is derived from an EMBL/GenBank/DDBJ whole genome shotgun (WGS) entry which is preliminary data.</text>
</comment>
<dbReference type="GO" id="GO:0006355">
    <property type="term" value="P:regulation of DNA-templated transcription"/>
    <property type="evidence" value="ECO:0007669"/>
    <property type="project" value="InterPro"/>
</dbReference>
<dbReference type="Pfam" id="PF03735">
    <property type="entry name" value="ENT"/>
    <property type="match status" value="1"/>
</dbReference>
<dbReference type="FunFam" id="1.10.1240.40:FF:000001">
    <property type="entry name" value="BRCA2-interacting transcriptional repressor EMSY isoform X1"/>
    <property type="match status" value="1"/>
</dbReference>
<feature type="compositionally biased region" description="Low complexity" evidence="10">
    <location>
        <begin position="438"/>
        <end position="452"/>
    </location>
</feature>
<reference evidence="12" key="1">
    <citation type="submission" date="2020-10" db="EMBL/GenBank/DDBJ databases">
        <title>Feather gene expression reveals the developmental basis of iridescence in African starlings.</title>
        <authorList>
            <person name="Rubenstein D.R."/>
        </authorList>
    </citation>
    <scope>NUCLEOTIDE SEQUENCE</scope>
    <source>
        <strain evidence="12">SS15</strain>
        <tissue evidence="12">Liver</tissue>
    </source>
</reference>
<proteinExistence type="predicted"/>
<protein>
    <recommendedName>
        <fullName evidence="9">BRCA2-interacting transcriptional repressor EMSY</fullName>
    </recommendedName>
</protein>
<dbReference type="Proteomes" id="UP000618051">
    <property type="component" value="Unassembled WGS sequence"/>
</dbReference>
<evidence type="ECO:0000313" key="14">
    <source>
        <dbReference type="Proteomes" id="UP000618051"/>
    </source>
</evidence>
<evidence type="ECO:0000256" key="3">
    <source>
        <dbReference type="ARBA" id="ARBA00022763"/>
    </source>
</evidence>
<dbReference type="PROSITE" id="PS51138">
    <property type="entry name" value="ENT"/>
    <property type="match status" value="1"/>
</dbReference>
<name>A0A835TXN9_9PASS</name>
<feature type="region of interest" description="Disordered" evidence="10">
    <location>
        <begin position="355"/>
        <end position="376"/>
    </location>
</feature>
<evidence type="ECO:0000256" key="5">
    <source>
        <dbReference type="ARBA" id="ARBA00023015"/>
    </source>
</evidence>
<sequence length="620" mass="66052">MKLEAYAGVISALRAQGDLTKEKKDLLGELSKVLSISTERHRAEVRRAVNDERLTTIAHNMSGPNSSSEWSIEGRRLVPLMPRLVPQTAFTVTANAVANAAVQHNASLPVPAETGNKEGVSCSDDDEKPRKRRRTNSSSSSPVLLKEVPKAVTPITKTITVPVIIVTTSPSSTFVPNILSKSHNYAAVTKLVPTSVIASTTQKQPVVITASQSSVGSSSSCSTPSCTANTIAVTAVVSSTPSVVMSTVAQGVKIITQQVQPSKILPKPVTATLPSSSNSPIMVVSSNGTIMTTKLVTTPTAVKEKLESKPRQPTIDLSQMAVPIQMTQEKRHSPESPSIAVVESELVAEYITTVSHRSQPHQSSQPQRTLLQHVAQSQTATQTSVVVKSIPASSTGAITHIMQQASTETSVGDILRVSMVEAQIDANIEHTIVDPPNKATSTSKAASEAESSPCTQGPRVAAVGMTAPSIPQQQTHAESSSSPPAVGPALTERKLDARGIPTTNQFIHIQNISQKKAEESSSEIVVQTIPHYSIPCHSSSNVVVEPSGLLELNNFTSQRLDDEETAMEQDVDTKSHLIMMPERCREPGKPHAFSSSPYIQNNEVVKPSPGSGENSRGFEQ</sequence>
<evidence type="ECO:0000313" key="12">
    <source>
        <dbReference type="EMBL" id="KAG0122939.1"/>
    </source>
</evidence>
<evidence type="ECO:0000256" key="4">
    <source>
        <dbReference type="ARBA" id="ARBA00022853"/>
    </source>
</evidence>
<feature type="compositionally biased region" description="Polar residues" evidence="10">
    <location>
        <begin position="593"/>
        <end position="603"/>
    </location>
</feature>
<dbReference type="SMART" id="SM01191">
    <property type="entry name" value="ENT"/>
    <property type="match status" value="1"/>
</dbReference>
<dbReference type="SUPFAM" id="SSF158639">
    <property type="entry name" value="ENT-like"/>
    <property type="match status" value="1"/>
</dbReference>
<dbReference type="InterPro" id="IPR033482">
    <property type="entry name" value="EMSY"/>
</dbReference>
<evidence type="ECO:0000256" key="10">
    <source>
        <dbReference type="SAM" id="MobiDB-lite"/>
    </source>
</evidence>
<dbReference type="PANTHER" id="PTHR16500">
    <property type="entry name" value="BRCA2-INTERACTING TRANSCRIPTIONAL REPRESSOR EMSY"/>
    <property type="match status" value="1"/>
</dbReference>
<feature type="domain" description="ENT" evidence="11">
    <location>
        <begin position="1"/>
        <end position="78"/>
    </location>
</feature>
<evidence type="ECO:0000256" key="8">
    <source>
        <dbReference type="ARBA" id="ARBA00023242"/>
    </source>
</evidence>
<dbReference type="OrthoDB" id="10035579at2759"/>
<feature type="region of interest" description="Disordered" evidence="10">
    <location>
        <begin position="584"/>
        <end position="620"/>
    </location>
</feature>
<dbReference type="GO" id="GO:0005654">
    <property type="term" value="C:nucleoplasm"/>
    <property type="evidence" value="ECO:0007669"/>
    <property type="project" value="TreeGrafter"/>
</dbReference>
<feature type="region of interest" description="Disordered" evidence="10">
    <location>
        <begin position="470"/>
        <end position="489"/>
    </location>
</feature>
<dbReference type="GO" id="GO:0006281">
    <property type="term" value="P:DNA repair"/>
    <property type="evidence" value="ECO:0007669"/>
    <property type="project" value="UniProtKB-KW"/>
</dbReference>
<evidence type="ECO:0000256" key="9">
    <source>
        <dbReference type="ARBA" id="ARBA00073247"/>
    </source>
</evidence>
<dbReference type="EMBL" id="JADDUC010000032">
    <property type="protein sequence ID" value="KAG0122939.1"/>
    <property type="molecule type" value="Genomic_DNA"/>
</dbReference>
<organism evidence="12">
    <name type="scientific">Lamprotornis superbus</name>
    <dbReference type="NCBI Taxonomy" id="245042"/>
    <lineage>
        <taxon>Eukaryota</taxon>
        <taxon>Metazoa</taxon>
        <taxon>Chordata</taxon>
        <taxon>Craniata</taxon>
        <taxon>Vertebrata</taxon>
        <taxon>Euteleostomi</taxon>
        <taxon>Archelosauria</taxon>
        <taxon>Archosauria</taxon>
        <taxon>Dinosauria</taxon>
        <taxon>Saurischia</taxon>
        <taxon>Theropoda</taxon>
        <taxon>Coelurosauria</taxon>
        <taxon>Aves</taxon>
        <taxon>Neognathae</taxon>
        <taxon>Neoaves</taxon>
        <taxon>Telluraves</taxon>
        <taxon>Australaves</taxon>
        <taxon>Passeriformes</taxon>
        <taxon>Sturnidae</taxon>
        <taxon>Lamprotornis</taxon>
    </lineage>
</organism>
<dbReference type="GO" id="GO:0006325">
    <property type="term" value="P:chromatin organization"/>
    <property type="evidence" value="ECO:0007669"/>
    <property type="project" value="UniProtKB-KW"/>
</dbReference>
<feature type="region of interest" description="Disordered" evidence="10">
    <location>
        <begin position="108"/>
        <end position="145"/>
    </location>
</feature>
<evidence type="ECO:0000256" key="6">
    <source>
        <dbReference type="ARBA" id="ARBA00023163"/>
    </source>
</evidence>
<gene>
    <name evidence="13" type="ORF">IHE44_0005903</name>
    <name evidence="12" type="ORF">IHE44_008258</name>
</gene>